<dbReference type="GO" id="GO:0005524">
    <property type="term" value="F:ATP binding"/>
    <property type="evidence" value="ECO:0007669"/>
    <property type="project" value="InterPro"/>
</dbReference>
<accession>A0A0H5BM06</accession>
<dbReference type="GO" id="GO:0042026">
    <property type="term" value="P:protein refolding"/>
    <property type="evidence" value="ECO:0007669"/>
    <property type="project" value="InterPro"/>
</dbReference>
<dbReference type="Gene3D" id="1.10.560.10">
    <property type="entry name" value="GroEL-like equatorial domain"/>
    <property type="match status" value="1"/>
</dbReference>
<reference evidence="4" key="1">
    <citation type="journal article" date="2015" name="Genome Biol. Evol.">
        <title>Nucleomorph Genome Sequences of Two Chlorarachniophytes, Amorphochlora amoebiformis and Lotharella vacuolata.</title>
        <authorList>
            <person name="Suzuki S."/>
            <person name="Shirato S."/>
            <person name="Hirakawa Y."/>
            <person name="Ishida K."/>
        </authorList>
    </citation>
    <scope>NUCLEOTIDE SEQUENCE</scope>
    <source>
        <strain evidence="4">CCMP2058</strain>
    </source>
</reference>
<dbReference type="Gene3D" id="3.50.7.10">
    <property type="entry name" value="GroEL"/>
    <property type="match status" value="1"/>
</dbReference>
<dbReference type="InterPro" id="IPR027410">
    <property type="entry name" value="TCP-1-like_intermed_sf"/>
</dbReference>
<sequence>MQIIDNKLTCIIMSYKTIYYREIIIKKMQKGLRTTMKILSLTLGPRGKNVVLWDKSTNPVILNDGTSIVNKLNNIKFPEYVGQFVVKDIIHSVNDTVGDGTSTTGVLGSYLLIRGMDIINNGFEINQVFRGMLKSSNLILNRIHKAAWPIQNNKDILRIATNSAGGDAILGNLIIKAFKKVGTDGLISIEATDKKKSTLVVYGGLQLDRGFVSHKFINNFRNSSCEFNDPAILVTDYEINNVKDAVIILQKILEINKPLLLISDSINKKVLSTFITNTSSNKIQMCAVKIPSFGIYRKSILQDISIASGTKFLSKDGGISLSKLNLENFGSIKKCIVSENNCTIVTNNKYKNRINTRIKFLENMLSKTDSVFEIEHLSERIAKLSGGIAVINLGASTELELNDKKLRIEDAKNATFSSLTQGVITGASSSLLHYSKYIRAYTKLTKTIDESLGLELVSRAMVTPQASIVNNSGYDSAKIEKIIGHLPLEIGFDAENKSLSNLVKEGIVDPSLLVYNSITNARNVSQIILNTKAIISLSIPKKLLSKFSEIGDDHIPYLFNM</sequence>
<gene>
    <name evidence="4" type="primary">cpn60</name>
</gene>
<keyword evidence="4" id="KW-0542">Nucleomorph</keyword>
<keyword evidence="2" id="KW-0143">Chaperone</keyword>
<dbReference type="SUPFAM" id="SSF52029">
    <property type="entry name" value="GroEL apical domain-like"/>
    <property type="match status" value="1"/>
</dbReference>
<dbReference type="SUPFAM" id="SSF54849">
    <property type="entry name" value="GroEL-intermediate domain like"/>
    <property type="match status" value="1"/>
</dbReference>
<comment type="similarity">
    <text evidence="1 3">Belongs to the chaperonin (HSP60) family.</text>
</comment>
<evidence type="ECO:0000256" key="3">
    <source>
        <dbReference type="RuleBase" id="RU000418"/>
    </source>
</evidence>
<dbReference type="Pfam" id="PF00118">
    <property type="entry name" value="Cpn60_TCP1"/>
    <property type="match status" value="1"/>
</dbReference>
<dbReference type="GO" id="GO:0140662">
    <property type="term" value="F:ATP-dependent protein folding chaperone"/>
    <property type="evidence" value="ECO:0007669"/>
    <property type="project" value="InterPro"/>
</dbReference>
<name>A0A0H5BM06_9EUKA</name>
<evidence type="ECO:0000256" key="2">
    <source>
        <dbReference type="ARBA" id="ARBA00023186"/>
    </source>
</evidence>
<dbReference type="PRINTS" id="PR00298">
    <property type="entry name" value="CHAPERONIN60"/>
</dbReference>
<organism evidence="4">
    <name type="scientific">Amorphochlora amoebiformis</name>
    <dbReference type="NCBI Taxonomy" id="1561963"/>
    <lineage>
        <taxon>Eukaryota</taxon>
        <taxon>Sar</taxon>
        <taxon>Rhizaria</taxon>
        <taxon>Cercozoa</taxon>
        <taxon>Chlorarachniophyceae</taxon>
        <taxon>Amorphochlora</taxon>
    </lineage>
</organism>
<dbReference type="SUPFAM" id="SSF48592">
    <property type="entry name" value="GroEL equatorial domain-like"/>
    <property type="match status" value="1"/>
</dbReference>
<dbReference type="AlphaFoldDB" id="A0A0H5BM06"/>
<dbReference type="PANTHER" id="PTHR45633">
    <property type="entry name" value="60 KDA HEAT SHOCK PROTEIN, MITOCHONDRIAL"/>
    <property type="match status" value="1"/>
</dbReference>
<dbReference type="NCBIfam" id="NF000592">
    <property type="entry name" value="PRK00013.1"/>
    <property type="match status" value="1"/>
</dbReference>
<evidence type="ECO:0000256" key="1">
    <source>
        <dbReference type="ARBA" id="ARBA00006607"/>
    </source>
</evidence>
<evidence type="ECO:0000313" key="4">
    <source>
        <dbReference type="EMBL" id="BAS02007.1"/>
    </source>
</evidence>
<dbReference type="InterPro" id="IPR002423">
    <property type="entry name" value="Cpn60/GroEL/TCP-1"/>
</dbReference>
<dbReference type="InterPro" id="IPR027413">
    <property type="entry name" value="GROEL-like_equatorial_sf"/>
</dbReference>
<proteinExistence type="inferred from homology"/>
<dbReference type="InterPro" id="IPR001844">
    <property type="entry name" value="Cpn60/GroEL"/>
</dbReference>
<dbReference type="FunFam" id="3.50.7.10:FF:000001">
    <property type="entry name" value="60 kDa chaperonin"/>
    <property type="match status" value="1"/>
</dbReference>
<geneLocation type="nucleomorph" evidence="4"/>
<dbReference type="Gene3D" id="3.30.260.10">
    <property type="entry name" value="TCP-1-like chaperonin intermediate domain"/>
    <property type="match status" value="1"/>
</dbReference>
<dbReference type="InterPro" id="IPR027409">
    <property type="entry name" value="GroEL-like_apical_dom_sf"/>
</dbReference>
<dbReference type="NCBIfam" id="NF009487">
    <property type="entry name" value="PRK12849.1"/>
    <property type="match status" value="1"/>
</dbReference>
<protein>
    <submittedName>
        <fullName evidence="4">Chaperone CPN60</fullName>
    </submittedName>
</protein>
<dbReference type="EMBL" id="AB996604">
    <property type="protein sequence ID" value="BAS02007.1"/>
    <property type="molecule type" value="Genomic_DNA"/>
</dbReference>